<gene>
    <name evidence="1" type="ORF">IC627_09675</name>
</gene>
<accession>A0A7L8A0K3</accession>
<dbReference type="RefSeq" id="WP_191169326.1">
    <property type="nucleotide sequence ID" value="NZ_CP061861.1"/>
</dbReference>
<proteinExistence type="predicted"/>
<reference evidence="1 2" key="1">
    <citation type="submission" date="2020-09" db="EMBL/GenBank/DDBJ databases">
        <title>Complete, closed and curated genome sequences of Photobacterium damselae subsp. piscicida isolates from Australia indicate localised evolution and additional plasmid-borne pathogenicity mechanisms.</title>
        <authorList>
            <person name="Baseggio L."/>
            <person name="Silayeva O."/>
            <person name="Buller N."/>
            <person name="Landos M."/>
            <person name="Engelstaedter J."/>
            <person name="Barnes A.C."/>
        </authorList>
    </citation>
    <scope>NUCLEOTIDE SEQUENCE [LARGE SCALE GENOMIC DNA]</scope>
    <source>
        <strain evidence="1 2">AS-16-0540-1</strain>
    </source>
</reference>
<dbReference type="EMBL" id="CP061854">
    <property type="protein sequence ID" value="QOD55613.1"/>
    <property type="molecule type" value="Genomic_DNA"/>
</dbReference>
<evidence type="ECO:0000313" key="1">
    <source>
        <dbReference type="EMBL" id="QOD55613.1"/>
    </source>
</evidence>
<name>A0A7L8A0K3_PHODP</name>
<dbReference type="Proteomes" id="UP000516656">
    <property type="component" value="Chromosome 1"/>
</dbReference>
<protein>
    <submittedName>
        <fullName evidence="1">Uncharacterized protein</fullName>
    </submittedName>
</protein>
<evidence type="ECO:0000313" key="2">
    <source>
        <dbReference type="Proteomes" id="UP000516656"/>
    </source>
</evidence>
<organism evidence="1 2">
    <name type="scientific">Photobacterium damsela subsp. piscicida</name>
    <name type="common">Pasteurella piscicida</name>
    <dbReference type="NCBI Taxonomy" id="38294"/>
    <lineage>
        <taxon>Bacteria</taxon>
        <taxon>Pseudomonadati</taxon>
        <taxon>Pseudomonadota</taxon>
        <taxon>Gammaproteobacteria</taxon>
        <taxon>Vibrionales</taxon>
        <taxon>Vibrionaceae</taxon>
        <taxon>Photobacterium</taxon>
    </lineage>
</organism>
<sequence length="387" mass="45239">MQEVQNFLKNRKVNHQVKRLIQSNQFFKNEDQNEYFDYLYQLNSVLTNTIALTSHLSADTAKALKKAFDEDIKLYQMPNTRTLMSGFAHHYNLTENFYRDIKRYGYLAIAGSDVFYCSELADQIDYLTNYFTDTENKSFIADVKRYGERIEHREPFLSTTLIENAHIVRSELIEPHFNAFSDDEKRVEIDLYLPSFPVPNMRLEVELKGTQANHEIFYKLDNIKAFGFHDNELNDFVSLINNSHNKIVDEVVEELKKQLFEDLQRYTLTDLNGMELVEIDHKVSDLGYADVAEKKLGLFKNDVLAIELSLSGEVPVERDESLVIDIESSELKVMNPYRLGVTEEEAIELIKSRFGYELDNLKIDNDCMLEKIKENRLNNGFKIYRPK</sequence>
<dbReference type="AlphaFoldDB" id="A0A7L8A0K3"/>